<dbReference type="RefSeq" id="WP_115091613.1">
    <property type="nucleotide sequence ID" value="NZ_CP068107.1"/>
</dbReference>
<reference evidence="2 3" key="1">
    <citation type="submission" date="2018-06" db="EMBL/GenBank/DDBJ databases">
        <authorList>
            <consortium name="Pathogen Informatics"/>
            <person name="Doyle S."/>
        </authorList>
    </citation>
    <scope>NUCLEOTIDE SEQUENCE [LARGE SCALE GENOMIC DNA]</scope>
    <source>
        <strain evidence="2 3">NCTC11179</strain>
    </source>
</reference>
<dbReference type="AlphaFoldDB" id="A0A378RJ42"/>
<evidence type="ECO:0000259" key="1">
    <source>
        <dbReference type="Pfam" id="PF09994"/>
    </source>
</evidence>
<sequence length="431" mass="48683">MEDDATIRALFFFDGTGDNKTNSKANPAKFGNLTNVAKLYEATNETKKFYIEGVGTMDNKEDSDFAKATGNNVVGKPGYSYKDKLNLGLNQLNTLVSANSNRQIELFVYGFSRGATLARDFTKRALLNSNVKIRFLGIYDTVVTLLTERPEIFFSDQELTRIDQILHLTAINECRKFFPLTSSKNKNGARELVEIKQYHTDKVKEIFVPGAHADVGGGYFEQGEKVYLNQVRSSQDALRQLLEKIRTSVKDDFACDPQLIWPTLLGSNVQYEPLTIGTNLYSERQNVPVAMSEVYFEVMADFTNSFSNERIFSYASSIVITELKTLKREVSDYVTQGAGQKGPCYTYNNYAQFTHISSNYGFSAENDTNVFLNTFHPTKLNLEIEQAKEQYPDASFDSIDHPSIYNAFGLVDLGENAPNNDQWYRDEIYGS</sequence>
<evidence type="ECO:0000313" key="3">
    <source>
        <dbReference type="Proteomes" id="UP000255024"/>
    </source>
</evidence>
<dbReference type="PANTHER" id="PTHR33840">
    <property type="match status" value="1"/>
</dbReference>
<dbReference type="PANTHER" id="PTHR33840:SF1">
    <property type="entry name" value="TLE1 PHOSPHOLIPASE DOMAIN-CONTAINING PROTEIN"/>
    <property type="match status" value="1"/>
</dbReference>
<protein>
    <submittedName>
        <fullName evidence="2">Uncharacterized conserved protein</fullName>
    </submittedName>
</protein>
<organism evidence="2 3">
    <name type="scientific">Myroides odoratus</name>
    <name type="common">Flavobacterium odoratum</name>
    <dbReference type="NCBI Taxonomy" id="256"/>
    <lineage>
        <taxon>Bacteria</taxon>
        <taxon>Pseudomonadati</taxon>
        <taxon>Bacteroidota</taxon>
        <taxon>Flavobacteriia</taxon>
        <taxon>Flavobacteriales</taxon>
        <taxon>Flavobacteriaceae</taxon>
        <taxon>Myroides</taxon>
    </lineage>
</organism>
<feature type="domain" description="T6SS Phospholipase effector Tle1-like catalytic" evidence="1">
    <location>
        <begin position="123"/>
        <end position="225"/>
    </location>
</feature>
<dbReference type="EMBL" id="UGQL01000001">
    <property type="protein sequence ID" value="STZ27076.1"/>
    <property type="molecule type" value="Genomic_DNA"/>
</dbReference>
<gene>
    <name evidence="2" type="ORF">NCTC11179_00606</name>
</gene>
<dbReference type="Pfam" id="PF09994">
    <property type="entry name" value="T6SS_Tle1-like_cat"/>
    <property type="match status" value="2"/>
</dbReference>
<evidence type="ECO:0000313" key="2">
    <source>
        <dbReference type="EMBL" id="STZ27076.1"/>
    </source>
</evidence>
<feature type="domain" description="T6SS Phospholipase effector Tle1-like catalytic" evidence="1">
    <location>
        <begin position="11"/>
        <end position="119"/>
    </location>
</feature>
<name>A0A378RJ42_MYROD</name>
<dbReference type="Proteomes" id="UP000255024">
    <property type="component" value="Unassembled WGS sequence"/>
</dbReference>
<accession>A0A378RJ42</accession>
<proteinExistence type="predicted"/>
<dbReference type="InterPro" id="IPR018712">
    <property type="entry name" value="Tle1-like_cat"/>
</dbReference>
<keyword evidence="3" id="KW-1185">Reference proteome</keyword>